<dbReference type="Pfam" id="PF20479">
    <property type="entry name" value="TMEM128"/>
    <property type="match status" value="1"/>
</dbReference>
<reference evidence="2 3" key="1">
    <citation type="submission" date="2020-06" db="EMBL/GenBank/DDBJ databases">
        <authorList>
            <person name="Li R."/>
            <person name="Bekaert M."/>
        </authorList>
    </citation>
    <scope>NUCLEOTIDE SEQUENCE [LARGE SCALE GENOMIC DNA]</scope>
    <source>
        <strain evidence="3">wild</strain>
    </source>
</reference>
<feature type="transmembrane region" description="Helical" evidence="1">
    <location>
        <begin position="113"/>
        <end position="135"/>
    </location>
</feature>
<dbReference type="EMBL" id="CACVKT020010428">
    <property type="protein sequence ID" value="CAC5426401.1"/>
    <property type="molecule type" value="Genomic_DNA"/>
</dbReference>
<proteinExistence type="predicted"/>
<dbReference type="SUPFAM" id="SSF103473">
    <property type="entry name" value="MFS general substrate transporter"/>
    <property type="match status" value="1"/>
</dbReference>
<keyword evidence="3" id="KW-1185">Reference proteome</keyword>
<dbReference type="OrthoDB" id="58903at2759"/>
<evidence type="ECO:0000256" key="1">
    <source>
        <dbReference type="SAM" id="Phobius"/>
    </source>
</evidence>
<name>A0A6J8F4I8_MYTCO</name>
<evidence type="ECO:0000313" key="2">
    <source>
        <dbReference type="EMBL" id="CAC5426401.1"/>
    </source>
</evidence>
<evidence type="ECO:0008006" key="4">
    <source>
        <dbReference type="Google" id="ProtNLM"/>
    </source>
</evidence>
<dbReference type="Proteomes" id="UP000507470">
    <property type="component" value="Unassembled WGS sequence"/>
</dbReference>
<feature type="transmembrane region" description="Helical" evidence="1">
    <location>
        <begin position="175"/>
        <end position="195"/>
    </location>
</feature>
<evidence type="ECO:0000313" key="3">
    <source>
        <dbReference type="Proteomes" id="UP000507470"/>
    </source>
</evidence>
<dbReference type="InterPro" id="IPR033579">
    <property type="entry name" value="TMEM128"/>
</dbReference>
<keyword evidence="1" id="KW-0472">Membrane</keyword>
<keyword evidence="1" id="KW-1133">Transmembrane helix</keyword>
<gene>
    <name evidence="2" type="ORF">MCOR_58111</name>
</gene>
<accession>A0A6J8F4I8</accession>
<protein>
    <recommendedName>
        <fullName evidence="4">Transmembrane protein 128</fullName>
    </recommendedName>
</protein>
<dbReference type="Gene3D" id="1.20.1250.20">
    <property type="entry name" value="MFS general substrate transporter like domains"/>
    <property type="match status" value="1"/>
</dbReference>
<keyword evidence="1" id="KW-0812">Transmembrane</keyword>
<feature type="transmembrane region" description="Helical" evidence="1">
    <location>
        <begin position="147"/>
        <end position="169"/>
    </location>
</feature>
<dbReference type="PANTHER" id="PTHR31134">
    <property type="entry name" value="TRANSMEMBRANE PROTEIN 128"/>
    <property type="match status" value="1"/>
</dbReference>
<sequence length="198" mass="22787">MAETENLLVTDGANMENIRQRVQRKIAGAYLEAIDPDALDSEKPNEKYTLSQNMDSKTQEKFEKKFEKYRTKDYPYSIQNILWFIGSIALFYYTDFYVAVRYDPRVNRLWFNIGAILILINIGIAGFLIVYLSWIKKMSSDDWEKTCPAAIPIATGAFIMGGVCVTVGLWPVWSIFTPFMLFTFFMGFVVTVAMIPNF</sequence>
<dbReference type="InterPro" id="IPR036259">
    <property type="entry name" value="MFS_trans_sf"/>
</dbReference>
<dbReference type="PANTHER" id="PTHR31134:SF1">
    <property type="entry name" value="TRANSMEMBRANE PROTEIN 128"/>
    <property type="match status" value="1"/>
</dbReference>
<feature type="transmembrane region" description="Helical" evidence="1">
    <location>
        <begin position="74"/>
        <end position="93"/>
    </location>
</feature>
<organism evidence="2 3">
    <name type="scientific">Mytilus coruscus</name>
    <name type="common">Sea mussel</name>
    <dbReference type="NCBI Taxonomy" id="42192"/>
    <lineage>
        <taxon>Eukaryota</taxon>
        <taxon>Metazoa</taxon>
        <taxon>Spiralia</taxon>
        <taxon>Lophotrochozoa</taxon>
        <taxon>Mollusca</taxon>
        <taxon>Bivalvia</taxon>
        <taxon>Autobranchia</taxon>
        <taxon>Pteriomorphia</taxon>
        <taxon>Mytilida</taxon>
        <taxon>Mytiloidea</taxon>
        <taxon>Mytilidae</taxon>
        <taxon>Mytilinae</taxon>
        <taxon>Mytilus</taxon>
    </lineage>
</organism>
<dbReference type="AlphaFoldDB" id="A0A6J8F4I8"/>